<dbReference type="Proteomes" id="UP000266441">
    <property type="component" value="Unassembled WGS sequence"/>
</dbReference>
<keyword evidence="3" id="KW-0472">Membrane</keyword>
<dbReference type="GO" id="GO:1990281">
    <property type="term" value="C:efflux pump complex"/>
    <property type="evidence" value="ECO:0007669"/>
    <property type="project" value="TreeGrafter"/>
</dbReference>
<dbReference type="Gene3D" id="1.10.287.470">
    <property type="entry name" value="Helix hairpin bin"/>
    <property type="match status" value="1"/>
</dbReference>
<dbReference type="PANTHER" id="PTHR30469:SF15">
    <property type="entry name" value="HLYD FAMILY OF SECRETION PROTEINS"/>
    <property type="match status" value="1"/>
</dbReference>
<keyword evidence="3" id="KW-1133">Transmembrane helix</keyword>
<dbReference type="InterPro" id="IPR006143">
    <property type="entry name" value="RND_pump_MFP"/>
</dbReference>
<comment type="similarity">
    <text evidence="1">Belongs to the membrane fusion protein (MFP) (TC 8.A.1) family.</text>
</comment>
<feature type="domain" description="Multidrug resistance protein MdtA-like C-terminal permuted SH3" evidence="4">
    <location>
        <begin position="284"/>
        <end position="339"/>
    </location>
</feature>
<reference evidence="6 7" key="1">
    <citation type="journal article" date="2015" name="Int. J. Syst. Evol. Microbiol.">
        <title>Mariniphaga sediminis sp. nov., isolated from coastal sediment.</title>
        <authorList>
            <person name="Wang F.Q."/>
            <person name="Shen Q.Y."/>
            <person name="Chen G.J."/>
            <person name="Du Z.J."/>
        </authorList>
    </citation>
    <scope>NUCLEOTIDE SEQUENCE [LARGE SCALE GENOMIC DNA]</scope>
    <source>
        <strain evidence="6 7">SY21</strain>
    </source>
</reference>
<dbReference type="GO" id="GO:0015562">
    <property type="term" value="F:efflux transmembrane transporter activity"/>
    <property type="evidence" value="ECO:0007669"/>
    <property type="project" value="TreeGrafter"/>
</dbReference>
<dbReference type="OrthoDB" id="9801814at2"/>
<evidence type="ECO:0000259" key="5">
    <source>
        <dbReference type="Pfam" id="PF25990"/>
    </source>
</evidence>
<dbReference type="Pfam" id="PF25967">
    <property type="entry name" value="RND-MFP_C"/>
    <property type="match status" value="1"/>
</dbReference>
<keyword evidence="3" id="KW-0812">Transmembrane</keyword>
<evidence type="ECO:0000256" key="2">
    <source>
        <dbReference type="SAM" id="Coils"/>
    </source>
</evidence>
<dbReference type="Pfam" id="PF25990">
    <property type="entry name" value="Beta-barrel_YknX"/>
    <property type="match status" value="1"/>
</dbReference>
<organism evidence="6 7">
    <name type="scientific">Mariniphaga sediminis</name>
    <dbReference type="NCBI Taxonomy" id="1628158"/>
    <lineage>
        <taxon>Bacteria</taxon>
        <taxon>Pseudomonadati</taxon>
        <taxon>Bacteroidota</taxon>
        <taxon>Bacteroidia</taxon>
        <taxon>Marinilabiliales</taxon>
        <taxon>Prolixibacteraceae</taxon>
        <taxon>Mariniphaga</taxon>
    </lineage>
</organism>
<dbReference type="Gene3D" id="2.40.50.100">
    <property type="match status" value="1"/>
</dbReference>
<dbReference type="PANTHER" id="PTHR30469">
    <property type="entry name" value="MULTIDRUG RESISTANCE PROTEIN MDTA"/>
    <property type="match status" value="1"/>
</dbReference>
<name>A0A399CY46_9BACT</name>
<dbReference type="InterPro" id="IPR058627">
    <property type="entry name" value="MdtA-like_C"/>
</dbReference>
<protein>
    <submittedName>
        <fullName evidence="6">Efflux RND transporter periplasmic adaptor subunit</fullName>
    </submittedName>
</protein>
<accession>A0A399CY46</accession>
<keyword evidence="2" id="KW-0175">Coiled coil</keyword>
<evidence type="ECO:0000259" key="4">
    <source>
        <dbReference type="Pfam" id="PF25967"/>
    </source>
</evidence>
<dbReference type="SUPFAM" id="SSF111369">
    <property type="entry name" value="HlyD-like secretion proteins"/>
    <property type="match status" value="1"/>
</dbReference>
<feature type="coiled-coil region" evidence="2">
    <location>
        <begin position="105"/>
        <end position="132"/>
    </location>
</feature>
<evidence type="ECO:0000256" key="1">
    <source>
        <dbReference type="ARBA" id="ARBA00009477"/>
    </source>
</evidence>
<comment type="caution">
    <text evidence="6">The sequence shown here is derived from an EMBL/GenBank/DDBJ whole genome shotgun (WGS) entry which is preliminary data.</text>
</comment>
<feature type="transmembrane region" description="Helical" evidence="3">
    <location>
        <begin position="7"/>
        <end position="25"/>
    </location>
</feature>
<dbReference type="AlphaFoldDB" id="A0A399CY46"/>
<gene>
    <name evidence="6" type="ORF">D1164_13625</name>
</gene>
<dbReference type="EMBL" id="QWET01000009">
    <property type="protein sequence ID" value="RIH64675.1"/>
    <property type="molecule type" value="Genomic_DNA"/>
</dbReference>
<dbReference type="Gene3D" id="2.40.30.170">
    <property type="match status" value="1"/>
</dbReference>
<dbReference type="RefSeq" id="WP_119350547.1">
    <property type="nucleotide sequence ID" value="NZ_QWET01000009.1"/>
</dbReference>
<proteinExistence type="inferred from homology"/>
<feature type="domain" description="YknX-like beta-barrel" evidence="5">
    <location>
        <begin position="208"/>
        <end position="269"/>
    </location>
</feature>
<evidence type="ECO:0000313" key="7">
    <source>
        <dbReference type="Proteomes" id="UP000266441"/>
    </source>
</evidence>
<dbReference type="NCBIfam" id="TIGR01730">
    <property type="entry name" value="RND_mfp"/>
    <property type="match status" value="1"/>
</dbReference>
<evidence type="ECO:0000313" key="6">
    <source>
        <dbReference type="EMBL" id="RIH64675.1"/>
    </source>
</evidence>
<dbReference type="InterPro" id="IPR058636">
    <property type="entry name" value="Beta-barrel_YknX"/>
</dbReference>
<keyword evidence="7" id="KW-1185">Reference proteome</keyword>
<evidence type="ECO:0000256" key="3">
    <source>
        <dbReference type="SAM" id="Phobius"/>
    </source>
</evidence>
<sequence length="354" mass="39024">MKTIGKYVTILATLAIVALLVYKLFSNKKQSDNELKAMSEYSSVIPVEVVSPEIRKSIQSMQENGVVRSDGEITILSETSGRITYVTGEPGERVSAGQTLLRVEREVIESQFELARLTLENAEKDLARYKNLAGGNAVTEQQLENSKLNYRNALTNFTTLKKQLENTEIKSPADGIIIKRFVETGDNLLPSVQVFSLLKKNKMVFVVKVAENDIRHINKGQEATVSLDIIPDKLFTGEVKSMNITPDLSGRYEVEIDLKENDSRFRDGLDGTAGFKIMQAGEGVVIPRKCIEGSINDAVIYLLQGDVVVSRKVEAVSLNETEALITEGLSPDETLVLSGQINLQNGTKVSVLNQ</sequence>